<comment type="caution">
    <text evidence="2">The sequence shown here is derived from an EMBL/GenBank/DDBJ whole genome shotgun (WGS) entry which is preliminary data.</text>
</comment>
<evidence type="ECO:0000313" key="2">
    <source>
        <dbReference type="EMBL" id="CAA3024219.1"/>
    </source>
</evidence>
<sequence>MSGVDEGDGPGVSCEMLVGSGVLCGSQGLLRLIGVLMGGVANDFKAGSLLMSIFPTLCTFSTVARTKVMIDRRIGVKKYGDVRSLINCEDVNDVKSDMMVVGLGIQRNQKRPEEGGCSDTIINLDAQRYG</sequence>
<evidence type="ECO:0000313" key="3">
    <source>
        <dbReference type="Proteomes" id="UP000594638"/>
    </source>
</evidence>
<feature type="transmembrane region" description="Helical" evidence="1">
    <location>
        <begin position="46"/>
        <end position="64"/>
    </location>
</feature>
<keyword evidence="1" id="KW-1133">Transmembrane helix</keyword>
<keyword evidence="1" id="KW-0812">Transmembrane</keyword>
<keyword evidence="1" id="KW-0472">Membrane</keyword>
<reference evidence="2 3" key="1">
    <citation type="submission" date="2019-12" db="EMBL/GenBank/DDBJ databases">
        <authorList>
            <person name="Alioto T."/>
            <person name="Alioto T."/>
            <person name="Gomez Garrido J."/>
        </authorList>
    </citation>
    <scope>NUCLEOTIDE SEQUENCE [LARGE SCALE GENOMIC DNA]</scope>
</reference>
<keyword evidence="3" id="KW-1185">Reference proteome</keyword>
<evidence type="ECO:0000256" key="1">
    <source>
        <dbReference type="SAM" id="Phobius"/>
    </source>
</evidence>
<proteinExistence type="predicted"/>
<organism evidence="2 3">
    <name type="scientific">Olea europaea subsp. europaea</name>
    <dbReference type="NCBI Taxonomy" id="158383"/>
    <lineage>
        <taxon>Eukaryota</taxon>
        <taxon>Viridiplantae</taxon>
        <taxon>Streptophyta</taxon>
        <taxon>Embryophyta</taxon>
        <taxon>Tracheophyta</taxon>
        <taxon>Spermatophyta</taxon>
        <taxon>Magnoliopsida</taxon>
        <taxon>eudicotyledons</taxon>
        <taxon>Gunneridae</taxon>
        <taxon>Pentapetalae</taxon>
        <taxon>asterids</taxon>
        <taxon>lamiids</taxon>
        <taxon>Lamiales</taxon>
        <taxon>Oleaceae</taxon>
        <taxon>Oleeae</taxon>
        <taxon>Olea</taxon>
    </lineage>
</organism>
<protein>
    <submittedName>
        <fullName evidence="2">Uncharacterized protein</fullName>
    </submittedName>
</protein>
<dbReference type="EMBL" id="CACTIH010009104">
    <property type="protein sequence ID" value="CAA3024219.1"/>
    <property type="molecule type" value="Genomic_DNA"/>
</dbReference>
<dbReference type="Proteomes" id="UP000594638">
    <property type="component" value="Unassembled WGS sequence"/>
</dbReference>
<gene>
    <name evidence="2" type="ORF">OLEA9_A023465</name>
</gene>
<dbReference type="AlphaFoldDB" id="A0A8S0V3L6"/>
<accession>A0A8S0V3L6</accession>
<name>A0A8S0V3L6_OLEEU</name>
<dbReference type="Gramene" id="OE9A023465T1">
    <property type="protein sequence ID" value="OE9A023465C1"/>
    <property type="gene ID" value="OE9A023465"/>
</dbReference>